<dbReference type="PANTHER" id="PTHR43148">
    <property type="entry name" value="GLYCERALDEHYDE-3-PHOSPHATE DEHYDROGENASE 2"/>
    <property type="match status" value="1"/>
</dbReference>
<protein>
    <submittedName>
        <fullName evidence="3">Glyceraldehyde 3-phosphate dehydrogenase, C-terminal domain</fullName>
    </submittedName>
</protein>
<dbReference type="eggNOG" id="COG0057">
    <property type="taxonomic scope" value="Bacteria"/>
</dbReference>
<reference evidence="3 4" key="1">
    <citation type="submission" date="2008-07" db="EMBL/GenBank/DDBJ databases">
        <authorList>
            <person name="Tandeau de Marsac N."/>
            <person name="Ferriera S."/>
            <person name="Johnson J."/>
            <person name="Kravitz S."/>
            <person name="Beeson K."/>
            <person name="Sutton G."/>
            <person name="Rogers Y.-H."/>
            <person name="Friedman R."/>
            <person name="Frazier M."/>
            <person name="Venter J.C."/>
        </authorList>
    </citation>
    <scope>NUCLEOTIDE SEQUENCE [LARGE SCALE GENOMIC DNA]</scope>
    <source>
        <strain evidence="3 4">PCC 7420</strain>
    </source>
</reference>
<evidence type="ECO:0000313" key="3">
    <source>
        <dbReference type="EMBL" id="EDX75400.1"/>
    </source>
</evidence>
<dbReference type="Gene3D" id="3.30.360.10">
    <property type="entry name" value="Dihydrodipicolinate Reductase, domain 2"/>
    <property type="match status" value="1"/>
</dbReference>
<gene>
    <name evidence="3" type="ORF">MC7420_1318</name>
</gene>
<dbReference type="RefSeq" id="WP_006101110.1">
    <property type="nucleotide sequence ID" value="NZ_DS989849.1"/>
</dbReference>
<organism evidence="3 4">
    <name type="scientific">Coleofasciculus chthonoplastes PCC 7420</name>
    <dbReference type="NCBI Taxonomy" id="118168"/>
    <lineage>
        <taxon>Bacteria</taxon>
        <taxon>Bacillati</taxon>
        <taxon>Cyanobacteriota</taxon>
        <taxon>Cyanophyceae</taxon>
        <taxon>Coleofasciculales</taxon>
        <taxon>Coleofasciculaceae</taxon>
        <taxon>Coleofasciculus</taxon>
    </lineage>
</organism>
<dbReference type="Pfam" id="PF02800">
    <property type="entry name" value="Gp_dh_C"/>
    <property type="match status" value="1"/>
</dbReference>
<dbReference type="InterPro" id="IPR020829">
    <property type="entry name" value="GlycerAld_3-P_DH_cat"/>
</dbReference>
<accession>B4VRL8</accession>
<keyword evidence="1" id="KW-0560">Oxidoreductase</keyword>
<dbReference type="OrthoDB" id="9803304at2"/>
<name>B4VRL8_9CYAN</name>
<dbReference type="Proteomes" id="UP000003835">
    <property type="component" value="Unassembled WGS sequence"/>
</dbReference>
<proteinExistence type="predicted"/>
<dbReference type="AlphaFoldDB" id="B4VRL8"/>
<evidence type="ECO:0000313" key="4">
    <source>
        <dbReference type="Proteomes" id="UP000003835"/>
    </source>
</evidence>
<sequence length="167" mass="18303">MMTTIHAYTSTQAIVDRPSKKFRRGRTAAANLVPTTTGAAVATTQVLPQYQNKFDGVAVRAPIPVGSISDIIFVTDKSTSVDEINNIFKEEAGSERYQGVLVVSEDQIVSSDIVQDPHASIVDLTMTQVVDGDLVKVMSWYDNEWGYASQMVKEAVRMIKESKQTAS</sequence>
<keyword evidence="4" id="KW-1185">Reference proteome</keyword>
<dbReference type="STRING" id="118168.MC7420_1318"/>
<dbReference type="GO" id="GO:0016620">
    <property type="term" value="F:oxidoreductase activity, acting on the aldehyde or oxo group of donors, NAD or NADP as acceptor"/>
    <property type="evidence" value="ECO:0007669"/>
    <property type="project" value="InterPro"/>
</dbReference>
<evidence type="ECO:0000256" key="1">
    <source>
        <dbReference type="ARBA" id="ARBA00023002"/>
    </source>
</evidence>
<dbReference type="InterPro" id="IPR020831">
    <property type="entry name" value="GlycerAld/Erythrose_P_DH"/>
</dbReference>
<evidence type="ECO:0000259" key="2">
    <source>
        <dbReference type="Pfam" id="PF02800"/>
    </source>
</evidence>
<dbReference type="SUPFAM" id="SSF55347">
    <property type="entry name" value="Glyceraldehyde-3-phosphate dehydrogenase-like, C-terminal domain"/>
    <property type="match status" value="1"/>
</dbReference>
<dbReference type="PRINTS" id="PR00078">
    <property type="entry name" value="G3PDHDRGNASE"/>
</dbReference>
<feature type="domain" description="Glyceraldehyde 3-phosphate dehydrogenase catalytic" evidence="2">
    <location>
        <begin position="1"/>
        <end position="141"/>
    </location>
</feature>
<dbReference type="EMBL" id="DS989849">
    <property type="protein sequence ID" value="EDX75400.1"/>
    <property type="molecule type" value="Genomic_DNA"/>
</dbReference>
<dbReference type="HOGENOM" id="CLU_030140_0_0_3"/>